<evidence type="ECO:0000313" key="1">
    <source>
        <dbReference type="EMBL" id="KAK4435914.1"/>
    </source>
</evidence>
<dbReference type="AlphaFoldDB" id="A0AAE1YSX9"/>
<reference evidence="1" key="2">
    <citation type="journal article" date="2024" name="Plant">
        <title>Genomic evolution and insights into agronomic trait innovations of Sesamum species.</title>
        <authorList>
            <person name="Miao H."/>
            <person name="Wang L."/>
            <person name="Qu L."/>
            <person name="Liu H."/>
            <person name="Sun Y."/>
            <person name="Le M."/>
            <person name="Wang Q."/>
            <person name="Wei S."/>
            <person name="Zheng Y."/>
            <person name="Lin W."/>
            <person name="Duan Y."/>
            <person name="Cao H."/>
            <person name="Xiong S."/>
            <person name="Wang X."/>
            <person name="Wei L."/>
            <person name="Li C."/>
            <person name="Ma Q."/>
            <person name="Ju M."/>
            <person name="Zhao R."/>
            <person name="Li G."/>
            <person name="Mu C."/>
            <person name="Tian Q."/>
            <person name="Mei H."/>
            <person name="Zhang T."/>
            <person name="Gao T."/>
            <person name="Zhang H."/>
        </authorList>
    </citation>
    <scope>NUCLEOTIDE SEQUENCE</scope>
    <source>
        <strain evidence="1">3651</strain>
    </source>
</reference>
<comment type="caution">
    <text evidence="1">The sequence shown here is derived from an EMBL/GenBank/DDBJ whole genome shotgun (WGS) entry which is preliminary data.</text>
</comment>
<organism evidence="1 2">
    <name type="scientific">Sesamum alatum</name>
    <dbReference type="NCBI Taxonomy" id="300844"/>
    <lineage>
        <taxon>Eukaryota</taxon>
        <taxon>Viridiplantae</taxon>
        <taxon>Streptophyta</taxon>
        <taxon>Embryophyta</taxon>
        <taxon>Tracheophyta</taxon>
        <taxon>Spermatophyta</taxon>
        <taxon>Magnoliopsida</taxon>
        <taxon>eudicotyledons</taxon>
        <taxon>Gunneridae</taxon>
        <taxon>Pentapetalae</taxon>
        <taxon>asterids</taxon>
        <taxon>lamiids</taxon>
        <taxon>Lamiales</taxon>
        <taxon>Pedaliaceae</taxon>
        <taxon>Sesamum</taxon>
    </lineage>
</organism>
<dbReference type="EMBL" id="JACGWO010000002">
    <property type="protein sequence ID" value="KAK4435914.1"/>
    <property type="molecule type" value="Genomic_DNA"/>
</dbReference>
<protein>
    <submittedName>
        <fullName evidence="1">Uncharacterized protein</fullName>
    </submittedName>
</protein>
<keyword evidence="2" id="KW-1185">Reference proteome</keyword>
<reference evidence="1" key="1">
    <citation type="submission" date="2020-06" db="EMBL/GenBank/DDBJ databases">
        <authorList>
            <person name="Li T."/>
            <person name="Hu X."/>
            <person name="Zhang T."/>
            <person name="Song X."/>
            <person name="Zhang H."/>
            <person name="Dai N."/>
            <person name="Sheng W."/>
            <person name="Hou X."/>
            <person name="Wei L."/>
        </authorList>
    </citation>
    <scope>NUCLEOTIDE SEQUENCE</scope>
    <source>
        <strain evidence="1">3651</strain>
        <tissue evidence="1">Leaf</tissue>
    </source>
</reference>
<sequence>MSVRHPPRSSSDYCPLLVQVSATVTTAPTSFRFQNMWCRLPGFLQVIAECWALPVHHTGMLRLKEKRKLQAAAAEREYDQHPTDANLLTMNRATALLQRTLSVKEDLWKQKSACKWI</sequence>
<dbReference type="Proteomes" id="UP001293254">
    <property type="component" value="Unassembled WGS sequence"/>
</dbReference>
<evidence type="ECO:0000313" key="2">
    <source>
        <dbReference type="Proteomes" id="UP001293254"/>
    </source>
</evidence>
<name>A0AAE1YSX9_9LAMI</name>
<gene>
    <name evidence="1" type="ORF">Salat_0755000</name>
</gene>
<accession>A0AAE1YSX9</accession>
<proteinExistence type="predicted"/>